<dbReference type="GO" id="GO:0016747">
    <property type="term" value="F:acyltransferase activity, transferring groups other than amino-acyl groups"/>
    <property type="evidence" value="ECO:0007669"/>
    <property type="project" value="InterPro"/>
</dbReference>
<keyword evidence="1" id="KW-0812">Transmembrane</keyword>
<feature type="transmembrane region" description="Helical" evidence="1">
    <location>
        <begin position="63"/>
        <end position="84"/>
    </location>
</feature>
<evidence type="ECO:0000256" key="1">
    <source>
        <dbReference type="SAM" id="Phobius"/>
    </source>
</evidence>
<feature type="transmembrane region" description="Helical" evidence="1">
    <location>
        <begin position="142"/>
        <end position="166"/>
    </location>
</feature>
<protein>
    <submittedName>
        <fullName evidence="3">Acyltransferase</fullName>
    </submittedName>
</protein>
<dbReference type="OrthoDB" id="355417at2"/>
<keyword evidence="1" id="KW-1133">Transmembrane helix</keyword>
<dbReference type="EMBL" id="SDKC01000001">
    <property type="protein sequence ID" value="RXS76651.1"/>
    <property type="molecule type" value="Genomic_DNA"/>
</dbReference>
<organism evidence="3 4">
    <name type="scientific">Blautia faecicola</name>
    <dbReference type="NCBI Taxonomy" id="2509240"/>
    <lineage>
        <taxon>Bacteria</taxon>
        <taxon>Bacillati</taxon>
        <taxon>Bacillota</taxon>
        <taxon>Clostridia</taxon>
        <taxon>Lachnospirales</taxon>
        <taxon>Lachnospiraceae</taxon>
        <taxon>Blautia</taxon>
    </lineage>
</organism>
<evidence type="ECO:0000313" key="4">
    <source>
        <dbReference type="Proteomes" id="UP000290106"/>
    </source>
</evidence>
<feature type="transmembrane region" description="Helical" evidence="1">
    <location>
        <begin position="21"/>
        <end position="43"/>
    </location>
</feature>
<gene>
    <name evidence="3" type="ORF">ETP43_03585</name>
</gene>
<dbReference type="PANTHER" id="PTHR36927">
    <property type="entry name" value="BLR4337 PROTEIN"/>
    <property type="match status" value="1"/>
</dbReference>
<accession>A0A4Q1RLB1</accession>
<feature type="transmembrane region" description="Helical" evidence="1">
    <location>
        <begin position="186"/>
        <end position="203"/>
    </location>
</feature>
<name>A0A4Q1RLB1_9FIRM</name>
<proteinExistence type="predicted"/>
<reference evidence="3 4" key="1">
    <citation type="submission" date="2019-01" db="EMBL/GenBank/DDBJ databases">
        <title>Blautia sp. nov. KGMB01111 isolated human feces.</title>
        <authorList>
            <person name="Park J.-E."/>
            <person name="Kim J.-S."/>
            <person name="Park S.-H."/>
        </authorList>
    </citation>
    <scope>NUCLEOTIDE SEQUENCE [LARGE SCALE GENOMIC DNA]</scope>
    <source>
        <strain evidence="3 4">KGMB01111</strain>
    </source>
</reference>
<feature type="transmembrane region" description="Helical" evidence="1">
    <location>
        <begin position="271"/>
        <end position="288"/>
    </location>
</feature>
<feature type="transmembrane region" description="Helical" evidence="1">
    <location>
        <begin position="209"/>
        <end position="227"/>
    </location>
</feature>
<feature type="transmembrane region" description="Helical" evidence="1">
    <location>
        <begin position="308"/>
        <end position="326"/>
    </location>
</feature>
<feature type="transmembrane region" description="Helical" evidence="1">
    <location>
        <begin position="239"/>
        <end position="259"/>
    </location>
</feature>
<dbReference type="AlphaFoldDB" id="A0A4Q1RLB1"/>
<evidence type="ECO:0000259" key="2">
    <source>
        <dbReference type="Pfam" id="PF01757"/>
    </source>
</evidence>
<dbReference type="Pfam" id="PF01757">
    <property type="entry name" value="Acyl_transf_3"/>
    <property type="match status" value="1"/>
</dbReference>
<keyword evidence="1" id="KW-0472">Membrane</keyword>
<feature type="transmembrane region" description="Helical" evidence="1">
    <location>
        <begin position="332"/>
        <end position="353"/>
    </location>
</feature>
<dbReference type="PANTHER" id="PTHR36927:SF1">
    <property type="entry name" value="MDO-LIKE PROTEIN"/>
    <property type="match status" value="1"/>
</dbReference>
<feature type="transmembrane region" description="Helical" evidence="1">
    <location>
        <begin position="104"/>
        <end position="122"/>
    </location>
</feature>
<dbReference type="Proteomes" id="UP000290106">
    <property type="component" value="Unassembled WGS sequence"/>
</dbReference>
<dbReference type="InterPro" id="IPR002656">
    <property type="entry name" value="Acyl_transf_3_dom"/>
</dbReference>
<sequence>MLKYVKNNCEGGKSMDNTRRIYLDNIRWITVCIVVIYHVIYMYNGVQPFGVIGPFKEEQLQDAFQYLVYPWMMALLFTVSGMTVRYYLEKHNLKECIRDKTRKLLVPSTIGLFVFQWILGYYNMKISGAFESFESVPGIVRYVVMAISGIGVLWYIQVLWIFSMLLLLVRKFERDRIWKRGEKTPVWLLILLTVCVYGFAQVLNTPIVTVYRFGIYGFCFFTGYFIFSHDEVVECLSKWWAIFLIAAGATGIFYTIYYYGENYAVEPVLNNMPACIYCWVSILAILAFMKKYGNLENKVSRWMSKKSWGIYVFHYLPLACVAYYLRCFASELPAGIVYIVVGISAFAGALLLYEIISRIPIIRWCVLGLKKEGKYV</sequence>
<keyword evidence="4" id="KW-1185">Reference proteome</keyword>
<feature type="domain" description="Acyltransferase 3" evidence="2">
    <location>
        <begin position="21"/>
        <end position="353"/>
    </location>
</feature>
<keyword evidence="3" id="KW-0012">Acyltransferase</keyword>
<keyword evidence="3" id="KW-0808">Transferase</keyword>
<dbReference type="InterPro" id="IPR050623">
    <property type="entry name" value="Glucan_succinyl_AcylTrfase"/>
</dbReference>
<comment type="caution">
    <text evidence="3">The sequence shown here is derived from an EMBL/GenBank/DDBJ whole genome shotgun (WGS) entry which is preliminary data.</text>
</comment>
<evidence type="ECO:0000313" key="3">
    <source>
        <dbReference type="EMBL" id="RXS76651.1"/>
    </source>
</evidence>